<keyword evidence="1 3" id="KW-0808">Transferase</keyword>
<dbReference type="FunCoup" id="B9SNR0">
    <property type="interactions" value="262"/>
</dbReference>
<dbReference type="Pfam" id="PF02458">
    <property type="entry name" value="Transferase"/>
    <property type="match status" value="1"/>
</dbReference>
<keyword evidence="4" id="KW-1185">Reference proteome</keyword>
<dbReference type="AlphaFoldDB" id="B9SNR0"/>
<dbReference type="Proteomes" id="UP000008311">
    <property type="component" value="Unassembled WGS sequence"/>
</dbReference>
<proteinExistence type="predicted"/>
<dbReference type="EMBL" id="EQ974051">
    <property type="protein sequence ID" value="EEF34768.1"/>
    <property type="molecule type" value="Genomic_DNA"/>
</dbReference>
<protein>
    <submittedName>
        <fullName evidence="3">Anthocyanin 5-aromatic acyltransferase, putative</fullName>
        <ecNumber evidence="3">2.3.1.153</ecNumber>
    </submittedName>
</protein>
<dbReference type="PANTHER" id="PTHR31625">
    <property type="match status" value="1"/>
</dbReference>
<gene>
    <name evidence="3" type="ORF">RCOM_1026730</name>
</gene>
<name>B9SNR0_RICCO</name>
<reference evidence="4" key="1">
    <citation type="journal article" date="2010" name="Nat. Biotechnol.">
        <title>Draft genome sequence of the oilseed species Ricinus communis.</title>
        <authorList>
            <person name="Chan A.P."/>
            <person name="Crabtree J."/>
            <person name="Zhao Q."/>
            <person name="Lorenzi H."/>
            <person name="Orvis J."/>
            <person name="Puiu D."/>
            <person name="Melake-Berhan A."/>
            <person name="Jones K.M."/>
            <person name="Redman J."/>
            <person name="Chen G."/>
            <person name="Cahoon E.B."/>
            <person name="Gedil M."/>
            <person name="Stanke M."/>
            <person name="Haas B.J."/>
            <person name="Wortman J.R."/>
            <person name="Fraser-Liggett C.M."/>
            <person name="Ravel J."/>
            <person name="Rabinowicz P.D."/>
        </authorList>
    </citation>
    <scope>NUCLEOTIDE SEQUENCE [LARGE SCALE GENOMIC DNA]</scope>
    <source>
        <strain evidence="4">cv. Hale</strain>
    </source>
</reference>
<dbReference type="InterPro" id="IPR051504">
    <property type="entry name" value="Plant_metabolite_acyltrans"/>
</dbReference>
<evidence type="ECO:0000256" key="2">
    <source>
        <dbReference type="ARBA" id="ARBA00023315"/>
    </source>
</evidence>
<dbReference type="EC" id="2.3.1.153" evidence="3"/>
<dbReference type="InParanoid" id="B9SNR0"/>
<evidence type="ECO:0000313" key="3">
    <source>
        <dbReference type="EMBL" id="EEF34768.1"/>
    </source>
</evidence>
<dbReference type="OrthoDB" id="1862401at2759"/>
<accession>B9SNR0</accession>
<evidence type="ECO:0000256" key="1">
    <source>
        <dbReference type="ARBA" id="ARBA00022679"/>
    </source>
</evidence>
<dbReference type="GO" id="GO:0047183">
    <property type="term" value="F:anthocyanin 5-(6'''-hydroxycinnamoyltransferase) activity"/>
    <property type="evidence" value="ECO:0007669"/>
    <property type="project" value="UniProtKB-EC"/>
</dbReference>
<evidence type="ECO:0000313" key="4">
    <source>
        <dbReference type="Proteomes" id="UP000008311"/>
    </source>
</evidence>
<keyword evidence="2 3" id="KW-0012">Acyltransferase</keyword>
<dbReference type="InterPro" id="IPR023213">
    <property type="entry name" value="CAT-like_dom_sf"/>
</dbReference>
<dbReference type="OMA" id="LHISETM"/>
<dbReference type="SUPFAM" id="SSF52777">
    <property type="entry name" value="CoA-dependent acyltransferases"/>
    <property type="match status" value="1"/>
</dbReference>
<dbReference type="Gene3D" id="3.30.559.10">
    <property type="entry name" value="Chloramphenicol acetyltransferase-like domain"/>
    <property type="match status" value="2"/>
</dbReference>
<sequence length="475" mass="52850">MASPDSVKILEVYKVAPAANNHSQESAAELSLPFTFYDSTWLKFPPTQNLFFYKFTGSTSDIFHSIIFPTLKESLAHTLVHFCPLAGHLTWPPNEPRPIIVYSQNHGVPLALVESNANLDDYISNDIHEAAAARPYVPALHISETMAWTMALQVTLFPGKGFCIGITTHHAVFDGKSAYIFLRAWAYTSKQIEKGESVSLSPELIPSFDRTVVKDPGEFESMYLNHWLAVNELESQSNPRSLKVSNFFGTIPNDFVRSSFYLSPESIKKIKERVITYLQHQQKNSGLIEPAKRLHISTFVLTCAYALVCMVKSKRVSNKKVAFVFGVDCRSRLNISPLIPENYFGNAIILHDMVVEAGDFYDENGVASIAKKLGDYISGLEKGLLEGAKERLERLSYVGDETLKFGIAGATRLAFYNMEFGWGKPVKVEIPSINVNALSVMEGRDGNGVEIGLGLMKHEMEAFASLFAQGLNVMQ</sequence>
<dbReference type="KEGG" id="rcu:8289048"/>
<organism evidence="3 4">
    <name type="scientific">Ricinus communis</name>
    <name type="common">Castor bean</name>
    <dbReference type="NCBI Taxonomy" id="3988"/>
    <lineage>
        <taxon>Eukaryota</taxon>
        <taxon>Viridiplantae</taxon>
        <taxon>Streptophyta</taxon>
        <taxon>Embryophyta</taxon>
        <taxon>Tracheophyta</taxon>
        <taxon>Spermatophyta</taxon>
        <taxon>Magnoliopsida</taxon>
        <taxon>eudicotyledons</taxon>
        <taxon>Gunneridae</taxon>
        <taxon>Pentapetalae</taxon>
        <taxon>rosids</taxon>
        <taxon>fabids</taxon>
        <taxon>Malpighiales</taxon>
        <taxon>Euphorbiaceae</taxon>
        <taxon>Acalyphoideae</taxon>
        <taxon>Acalypheae</taxon>
        <taxon>Ricinus</taxon>
    </lineage>
</organism>